<evidence type="ECO:0000313" key="2">
    <source>
        <dbReference type="EMBL" id="RNA05745.1"/>
    </source>
</evidence>
<dbReference type="Proteomes" id="UP000276133">
    <property type="component" value="Unassembled WGS sequence"/>
</dbReference>
<dbReference type="OrthoDB" id="10029319at2759"/>
<keyword evidence="1" id="KW-1133">Transmembrane helix</keyword>
<sequence length="700" mass="83035">MIFYFYFSRRRALIFLSVNVLTFLLKQILFRLIWDPGNTCSLILKLKLNNKTQLFTYNPLIISQLRKNKEFFLKTKKNENKFRIELNGHFNTYNQKKMKPAKHNNICLKQDDSFDILEEVFDDLDKNLYKDYIEKIDKIIDIYNNEYFLNKSNKRLVKFMPGLENISLKYEELKNKTLKDIQISVFDDGFFDDFKDFNLFEILNSTSADSYKMLFDNELSDIQKCDRLFSLIFESDTNNIGIEEYEPFGYKFANKKDAFSQNKSIKSSRNFTLIASLFVPPAMPVLALTGLGLHLADLQHRRKHGWYKNIEKQMIDYLKSSHNSLDIQKLKELIKVEKLEEDKDHFYDQFKLFFDKYNFNHFLDKEVFEAKFKIKKFHKQGTILMFESSWILLKALIFKKQDIINKQLSIERKLAELADNLDTCDYMPLVWFHLNETSKADENNLFIDFNCSSPIDDVKLKKLFSDDLVINDKTFEVKRESLYSFINILSTVSDFKFKSLLIKDFNIAIGEQVLFPLYNRYYGNFFTNDKFGFDLSSFTPTKFEKLMRGEYPYYCPNGWLRFSLKVTKSSEEFDSKYSNWPIAYHGTSSLALMNILLTGFNMSLGAHGRAVFQCRLNPNSFKPNKETLLRKEKKHIVIDPNFDNSLLEWLLTEEQYNELKKSGEESFLIYGIMVRISEEHPENLPVNQWWKEDGFKIDRD</sequence>
<protein>
    <submittedName>
        <fullName evidence="2">Uncharacterized protein</fullName>
    </submittedName>
</protein>
<keyword evidence="1" id="KW-0812">Transmembrane</keyword>
<name>A0A3M7Q436_BRAPC</name>
<feature type="transmembrane region" description="Helical" evidence="1">
    <location>
        <begin position="12"/>
        <end position="34"/>
    </location>
</feature>
<comment type="caution">
    <text evidence="2">The sequence shown here is derived from an EMBL/GenBank/DDBJ whole genome shotgun (WGS) entry which is preliminary data.</text>
</comment>
<keyword evidence="3" id="KW-1185">Reference proteome</keyword>
<proteinExistence type="predicted"/>
<organism evidence="2 3">
    <name type="scientific">Brachionus plicatilis</name>
    <name type="common">Marine rotifer</name>
    <name type="synonym">Brachionus muelleri</name>
    <dbReference type="NCBI Taxonomy" id="10195"/>
    <lineage>
        <taxon>Eukaryota</taxon>
        <taxon>Metazoa</taxon>
        <taxon>Spiralia</taxon>
        <taxon>Gnathifera</taxon>
        <taxon>Rotifera</taxon>
        <taxon>Eurotatoria</taxon>
        <taxon>Monogononta</taxon>
        <taxon>Pseudotrocha</taxon>
        <taxon>Ploima</taxon>
        <taxon>Brachionidae</taxon>
        <taxon>Brachionus</taxon>
    </lineage>
</organism>
<keyword evidence="1" id="KW-0472">Membrane</keyword>
<gene>
    <name evidence="2" type="ORF">BpHYR1_025561</name>
</gene>
<evidence type="ECO:0000313" key="3">
    <source>
        <dbReference type="Proteomes" id="UP000276133"/>
    </source>
</evidence>
<dbReference type="EMBL" id="REGN01007618">
    <property type="protein sequence ID" value="RNA05745.1"/>
    <property type="molecule type" value="Genomic_DNA"/>
</dbReference>
<reference evidence="2 3" key="1">
    <citation type="journal article" date="2018" name="Sci. Rep.">
        <title>Genomic signatures of local adaptation to the degree of environmental predictability in rotifers.</title>
        <authorList>
            <person name="Franch-Gras L."/>
            <person name="Hahn C."/>
            <person name="Garcia-Roger E.M."/>
            <person name="Carmona M.J."/>
            <person name="Serra M."/>
            <person name="Gomez A."/>
        </authorList>
    </citation>
    <scope>NUCLEOTIDE SEQUENCE [LARGE SCALE GENOMIC DNA]</scope>
    <source>
        <strain evidence="2">HYR1</strain>
    </source>
</reference>
<evidence type="ECO:0000256" key="1">
    <source>
        <dbReference type="SAM" id="Phobius"/>
    </source>
</evidence>
<accession>A0A3M7Q436</accession>
<dbReference type="AlphaFoldDB" id="A0A3M7Q436"/>